<feature type="compositionally biased region" description="Polar residues" evidence="1">
    <location>
        <begin position="179"/>
        <end position="188"/>
    </location>
</feature>
<feature type="compositionally biased region" description="Acidic residues" evidence="1">
    <location>
        <begin position="74"/>
        <end position="87"/>
    </location>
</feature>
<evidence type="ECO:0000313" key="2">
    <source>
        <dbReference type="EMBL" id="PLN80745.1"/>
    </source>
</evidence>
<name>A0A2J5HTZ4_9EURO</name>
<dbReference type="EMBL" id="KZ559544">
    <property type="protein sequence ID" value="PLN80745.1"/>
    <property type="molecule type" value="Genomic_DNA"/>
</dbReference>
<dbReference type="AlphaFoldDB" id="A0A2J5HTZ4"/>
<accession>A0A2J5HTZ4</accession>
<keyword evidence="3" id="KW-1185">Reference proteome</keyword>
<feature type="region of interest" description="Disordered" evidence="1">
    <location>
        <begin position="1"/>
        <end position="191"/>
    </location>
</feature>
<feature type="region of interest" description="Disordered" evidence="1">
    <location>
        <begin position="203"/>
        <end position="267"/>
    </location>
</feature>
<evidence type="ECO:0000313" key="3">
    <source>
        <dbReference type="Proteomes" id="UP000235023"/>
    </source>
</evidence>
<proteinExistence type="predicted"/>
<dbReference type="Proteomes" id="UP000235023">
    <property type="component" value="Unassembled WGS sequence"/>
</dbReference>
<organism evidence="2 3">
    <name type="scientific">Aspergillus taichungensis</name>
    <dbReference type="NCBI Taxonomy" id="482145"/>
    <lineage>
        <taxon>Eukaryota</taxon>
        <taxon>Fungi</taxon>
        <taxon>Dikarya</taxon>
        <taxon>Ascomycota</taxon>
        <taxon>Pezizomycotina</taxon>
        <taxon>Eurotiomycetes</taxon>
        <taxon>Eurotiomycetidae</taxon>
        <taxon>Eurotiales</taxon>
        <taxon>Aspergillaceae</taxon>
        <taxon>Aspergillus</taxon>
        <taxon>Aspergillus subgen. Circumdati</taxon>
    </lineage>
</organism>
<sequence>MPPLGTPFRRSSAYPPAGSQFASTPRFLLSQRTPGPARGTQESNDSIDADDVDLLSTPVATKRGRTSATRREDVIEDRDDEDEDVDDNGGRDILSSSPPKDAGFLDEEFEALFGPTTDRSKRRRVANRIDNTETPVQPRRKQPVDTIVSSSPPSPTGSPEVEADIHSPGPSRQMATPMRVSTPNTQPPLSALRSQPRFVLSAADATPSSQLPPSGSRSHLQHSTPSSTRKPAFVLPRAPSPSHVDNSAATIPTPFSPSSRILGRRGRSRNGGPAYFAGGMAAEVRSWILDMGAKRDQANMTTVSSRPALDVHNYALAVKVMSVRQTALTSSGPLAFVRGQPALSLSEETNRLADSEPTKNVVLFGSPRARPTGSPAEQVIRSRVPDLQPGSIVGVCRGLVWEIELSDLGLEGAVEFVERSASSGKWLVGMEWDLIF</sequence>
<protein>
    <submittedName>
        <fullName evidence="2">Uncharacterized protein</fullName>
    </submittedName>
</protein>
<dbReference type="OrthoDB" id="5389296at2759"/>
<gene>
    <name evidence="2" type="ORF">BDW42DRAFT_185889</name>
</gene>
<feature type="compositionally biased region" description="Polar residues" evidence="1">
    <location>
        <begin position="206"/>
        <end position="229"/>
    </location>
</feature>
<reference evidence="3" key="1">
    <citation type="submission" date="2017-12" db="EMBL/GenBank/DDBJ databases">
        <authorList>
            <consortium name="DOE Joint Genome Institute"/>
            <person name="Mondo S.J."/>
            <person name="Kjaerbolling I."/>
            <person name="Vesth T.C."/>
            <person name="Frisvad J.C."/>
            <person name="Nybo J.L."/>
            <person name="Theobald S."/>
            <person name="Kuo A."/>
            <person name="Bowyer P."/>
            <person name="Matsuda Y."/>
            <person name="Lyhne E.K."/>
            <person name="Kogle M.E."/>
            <person name="Clum A."/>
            <person name="Lipzen A."/>
            <person name="Salamov A."/>
            <person name="Ngan C.Y."/>
            <person name="Daum C."/>
            <person name="Chiniquy J."/>
            <person name="Barry K."/>
            <person name="LaButti K."/>
            <person name="Haridas S."/>
            <person name="Simmons B.A."/>
            <person name="Magnuson J.K."/>
            <person name="Mortensen U.H."/>
            <person name="Larsen T.O."/>
            <person name="Grigoriev I.V."/>
            <person name="Baker S.E."/>
            <person name="Andersen M.R."/>
            <person name="Nordberg H.P."/>
            <person name="Cantor M.N."/>
            <person name="Hua S.X."/>
        </authorList>
    </citation>
    <scope>NUCLEOTIDE SEQUENCE [LARGE SCALE GENOMIC DNA]</scope>
    <source>
        <strain evidence="3">IBT 19404</strain>
    </source>
</reference>
<evidence type="ECO:0000256" key="1">
    <source>
        <dbReference type="SAM" id="MobiDB-lite"/>
    </source>
</evidence>